<dbReference type="SUPFAM" id="SSF48264">
    <property type="entry name" value="Cytochrome P450"/>
    <property type="match status" value="1"/>
</dbReference>
<sequence>MVKSFSVIRRDEVHNLVASIRSTPNATVNMSEKALQLTSSVICRSAFGKDMFFGGTETSSTTIQWALSELMKNPNVMAKAQAEVRWACKGKKDLDDNDLDELKYLKLVIKETLRLHPASPLLGLRECREETMIDGYTIPLKTTVIVNGWAIARDPGSWNNPESFVPERLNNSVDFNGYHFQFIPFGAGSGMCPGMHFGLANVVYPLAQLLYHFNWELPYGLQPEDLDMTETCGISATRKNHLHLIAIPHDTSQYGHKILLS</sequence>
<keyword evidence="3" id="KW-0479">Metal-binding</keyword>
<dbReference type="EMBL" id="JACEIK010000744">
    <property type="protein sequence ID" value="MCD7461666.1"/>
    <property type="molecule type" value="Genomic_DNA"/>
</dbReference>
<evidence type="ECO:0000256" key="2">
    <source>
        <dbReference type="ARBA" id="ARBA00022617"/>
    </source>
</evidence>
<organism evidence="7 8">
    <name type="scientific">Datura stramonium</name>
    <name type="common">Jimsonweed</name>
    <name type="synonym">Common thornapple</name>
    <dbReference type="NCBI Taxonomy" id="4076"/>
    <lineage>
        <taxon>Eukaryota</taxon>
        <taxon>Viridiplantae</taxon>
        <taxon>Streptophyta</taxon>
        <taxon>Embryophyta</taxon>
        <taxon>Tracheophyta</taxon>
        <taxon>Spermatophyta</taxon>
        <taxon>Magnoliopsida</taxon>
        <taxon>eudicotyledons</taxon>
        <taxon>Gunneridae</taxon>
        <taxon>Pentapetalae</taxon>
        <taxon>asterids</taxon>
        <taxon>lamiids</taxon>
        <taxon>Solanales</taxon>
        <taxon>Solanaceae</taxon>
        <taxon>Solanoideae</taxon>
        <taxon>Datureae</taxon>
        <taxon>Datura</taxon>
    </lineage>
</organism>
<proteinExistence type="inferred from homology"/>
<dbReference type="InterPro" id="IPR002401">
    <property type="entry name" value="Cyt_P450_E_grp-I"/>
</dbReference>
<dbReference type="Pfam" id="PF00067">
    <property type="entry name" value="p450"/>
    <property type="match status" value="1"/>
</dbReference>
<keyword evidence="4" id="KW-0560">Oxidoreductase</keyword>
<evidence type="ECO:0000256" key="4">
    <source>
        <dbReference type="ARBA" id="ARBA00023002"/>
    </source>
</evidence>
<dbReference type="PANTHER" id="PTHR47953:SF21">
    <property type="entry name" value="CYTOCHROME P450 71D7"/>
    <property type="match status" value="1"/>
</dbReference>
<dbReference type="InterPro" id="IPR052306">
    <property type="entry name" value="CYP450_71D"/>
</dbReference>
<comment type="similarity">
    <text evidence="1">Belongs to the cytochrome P450 family.</text>
</comment>
<evidence type="ECO:0000256" key="6">
    <source>
        <dbReference type="ARBA" id="ARBA00023033"/>
    </source>
</evidence>
<evidence type="ECO:0008006" key="9">
    <source>
        <dbReference type="Google" id="ProtNLM"/>
    </source>
</evidence>
<evidence type="ECO:0000256" key="1">
    <source>
        <dbReference type="ARBA" id="ARBA00010617"/>
    </source>
</evidence>
<evidence type="ECO:0000313" key="8">
    <source>
        <dbReference type="Proteomes" id="UP000823775"/>
    </source>
</evidence>
<keyword evidence="6" id="KW-0503">Monooxygenase</keyword>
<keyword evidence="2" id="KW-0349">Heme</keyword>
<evidence type="ECO:0000256" key="5">
    <source>
        <dbReference type="ARBA" id="ARBA00023004"/>
    </source>
</evidence>
<keyword evidence="8" id="KW-1185">Reference proteome</keyword>
<dbReference type="Gene3D" id="1.10.630.10">
    <property type="entry name" value="Cytochrome P450"/>
    <property type="match status" value="1"/>
</dbReference>
<reference evidence="7 8" key="1">
    <citation type="journal article" date="2021" name="BMC Genomics">
        <title>Datura genome reveals duplications of psychoactive alkaloid biosynthetic genes and high mutation rate following tissue culture.</title>
        <authorList>
            <person name="Rajewski A."/>
            <person name="Carter-House D."/>
            <person name="Stajich J."/>
            <person name="Litt A."/>
        </authorList>
    </citation>
    <scope>NUCLEOTIDE SEQUENCE [LARGE SCALE GENOMIC DNA]</scope>
    <source>
        <strain evidence="7">AR-01</strain>
    </source>
</reference>
<dbReference type="InterPro" id="IPR001128">
    <property type="entry name" value="Cyt_P450"/>
</dbReference>
<evidence type="ECO:0000313" key="7">
    <source>
        <dbReference type="EMBL" id="MCD7461666.1"/>
    </source>
</evidence>
<dbReference type="PANTHER" id="PTHR47953">
    <property type="entry name" value="OS08G0105600 PROTEIN"/>
    <property type="match status" value="1"/>
</dbReference>
<keyword evidence="5" id="KW-0408">Iron</keyword>
<name>A0ABS8SRM8_DATST</name>
<dbReference type="InterPro" id="IPR036396">
    <property type="entry name" value="Cyt_P450_sf"/>
</dbReference>
<evidence type="ECO:0000256" key="3">
    <source>
        <dbReference type="ARBA" id="ARBA00022723"/>
    </source>
</evidence>
<protein>
    <recommendedName>
        <fullName evidence="9">Cytochrome P450</fullName>
    </recommendedName>
</protein>
<dbReference type="PRINTS" id="PR00463">
    <property type="entry name" value="EP450I"/>
</dbReference>
<comment type="caution">
    <text evidence="7">The sequence shown here is derived from an EMBL/GenBank/DDBJ whole genome shotgun (WGS) entry which is preliminary data.</text>
</comment>
<accession>A0ABS8SRM8</accession>
<dbReference type="Proteomes" id="UP000823775">
    <property type="component" value="Unassembled WGS sequence"/>
</dbReference>
<dbReference type="PRINTS" id="PR00385">
    <property type="entry name" value="P450"/>
</dbReference>
<gene>
    <name evidence="7" type="ORF">HAX54_046790</name>
</gene>